<dbReference type="RefSeq" id="WP_053013264.1">
    <property type="nucleotide sequence ID" value="NZ_CP011371.1"/>
</dbReference>
<dbReference type="EMBL" id="CP011371">
    <property type="protein sequence ID" value="AKJ27148.1"/>
    <property type="molecule type" value="Genomic_DNA"/>
</dbReference>
<proteinExistence type="predicted"/>
<sequence>MIRYGPPERVYVENDWYDGPREGIADINGVPHRFKSLFDDDEGRYLDTFLVWPVDKQVLELEIEQWGIFVEWNVLYRSGKAATETHPGHGGRNARWDELEALLDQSRTAVPVQAKRAVAQLVAIHREMQYGPSGPSYMLSWKLLD</sequence>
<keyword evidence="2" id="KW-1185">Reference proteome</keyword>
<organism evidence="1 2">
    <name type="scientific">Caldimonas brevitalea</name>
    <dbReference type="NCBI Taxonomy" id="413882"/>
    <lineage>
        <taxon>Bacteria</taxon>
        <taxon>Pseudomonadati</taxon>
        <taxon>Pseudomonadota</taxon>
        <taxon>Betaproteobacteria</taxon>
        <taxon>Burkholderiales</taxon>
        <taxon>Sphaerotilaceae</taxon>
        <taxon>Caldimonas</taxon>
    </lineage>
</organism>
<evidence type="ECO:0000313" key="1">
    <source>
        <dbReference type="EMBL" id="AKJ27148.1"/>
    </source>
</evidence>
<accession>A0A0G3BGN2</accession>
<gene>
    <name evidence="1" type="ORF">AAW51_0457</name>
</gene>
<evidence type="ECO:0000313" key="2">
    <source>
        <dbReference type="Proteomes" id="UP000035352"/>
    </source>
</evidence>
<dbReference type="KEGG" id="pbh:AAW51_0457"/>
<name>A0A0G3BGN2_9BURK</name>
<protein>
    <submittedName>
        <fullName evidence="1">Uncharacterized protein</fullName>
    </submittedName>
</protein>
<reference evidence="1 2" key="1">
    <citation type="submission" date="2015-05" db="EMBL/GenBank/DDBJ databases">
        <authorList>
            <person name="Tang B."/>
            <person name="Yu Y."/>
        </authorList>
    </citation>
    <scope>NUCLEOTIDE SEQUENCE [LARGE SCALE GENOMIC DNA]</scope>
    <source>
        <strain evidence="1 2">DSM 7029</strain>
    </source>
</reference>
<dbReference type="Proteomes" id="UP000035352">
    <property type="component" value="Chromosome"/>
</dbReference>
<dbReference type="AlphaFoldDB" id="A0A0G3BGN2"/>
<dbReference type="OrthoDB" id="3078379at2"/>